<name>A0A552VA99_9FLAO</name>
<comment type="caution">
    <text evidence="5">The sequence shown here is derived from an EMBL/GenBank/DDBJ whole genome shotgun (WGS) entry which is preliminary data.</text>
</comment>
<organism evidence="5 6">
    <name type="scientific">Flavobacterium zepuense</name>
    <dbReference type="NCBI Taxonomy" id="2593302"/>
    <lineage>
        <taxon>Bacteria</taxon>
        <taxon>Pseudomonadati</taxon>
        <taxon>Bacteroidota</taxon>
        <taxon>Flavobacteriia</taxon>
        <taxon>Flavobacteriales</taxon>
        <taxon>Flavobacteriaceae</taxon>
        <taxon>Flavobacterium</taxon>
    </lineage>
</organism>
<evidence type="ECO:0000256" key="1">
    <source>
        <dbReference type="ARBA" id="ARBA00023015"/>
    </source>
</evidence>
<dbReference type="Gene3D" id="1.10.10.10">
    <property type="entry name" value="Winged helix-like DNA-binding domain superfamily/Winged helix DNA-binding domain"/>
    <property type="match status" value="1"/>
</dbReference>
<dbReference type="InterPro" id="IPR036388">
    <property type="entry name" value="WH-like_DNA-bd_sf"/>
</dbReference>
<dbReference type="GO" id="GO:0003677">
    <property type="term" value="F:DNA binding"/>
    <property type="evidence" value="ECO:0007669"/>
    <property type="project" value="UniProtKB-KW"/>
</dbReference>
<dbReference type="InterPro" id="IPR036390">
    <property type="entry name" value="WH_DNA-bd_sf"/>
</dbReference>
<keyword evidence="1" id="KW-0805">Transcription regulation</keyword>
<dbReference type="NCBIfam" id="NF033788">
    <property type="entry name" value="HTH_metalloreg"/>
    <property type="match status" value="1"/>
</dbReference>
<dbReference type="InterPro" id="IPR001845">
    <property type="entry name" value="HTH_ArsR_DNA-bd_dom"/>
</dbReference>
<dbReference type="CDD" id="cd00090">
    <property type="entry name" value="HTH_ARSR"/>
    <property type="match status" value="1"/>
</dbReference>
<evidence type="ECO:0000256" key="3">
    <source>
        <dbReference type="ARBA" id="ARBA00023163"/>
    </source>
</evidence>
<evidence type="ECO:0000313" key="6">
    <source>
        <dbReference type="Proteomes" id="UP000320643"/>
    </source>
</evidence>
<accession>A0A552VA99</accession>
<dbReference type="EMBL" id="VJVZ01000001">
    <property type="protein sequence ID" value="TRW27394.1"/>
    <property type="molecule type" value="Genomic_DNA"/>
</dbReference>
<gene>
    <name evidence="5" type="ORF">FMM05_01780</name>
</gene>
<reference evidence="5 6" key="1">
    <citation type="submission" date="2019-07" db="EMBL/GenBank/DDBJ databases">
        <title>Flavobacterium sp. nov., isolated from glacier ice.</title>
        <authorList>
            <person name="Liu Q."/>
            <person name="Xin Y.-H."/>
        </authorList>
    </citation>
    <scope>NUCLEOTIDE SEQUENCE [LARGE SCALE GENOMIC DNA]</scope>
    <source>
        <strain evidence="5 6">ZT4R6</strain>
    </source>
</reference>
<dbReference type="Pfam" id="PF13412">
    <property type="entry name" value="HTH_24"/>
    <property type="match status" value="1"/>
</dbReference>
<sequence>MTPKEIERISKALGDPNRLKILEEIKKNCSLQCSNITGMLNLAQPSISHHVKQLVDAGLIIPCKDGRNMSYTIDKEHFAKYLQHLGLYVI</sequence>
<dbReference type="RefSeq" id="WP_143371620.1">
    <property type="nucleotide sequence ID" value="NZ_VJVZ01000001.1"/>
</dbReference>
<dbReference type="PANTHER" id="PTHR43132:SF2">
    <property type="entry name" value="ARSENICAL RESISTANCE OPERON REPRESSOR ARSR-RELATED"/>
    <property type="match status" value="1"/>
</dbReference>
<proteinExistence type="predicted"/>
<dbReference type="PANTHER" id="PTHR43132">
    <property type="entry name" value="ARSENICAL RESISTANCE OPERON REPRESSOR ARSR-RELATED"/>
    <property type="match status" value="1"/>
</dbReference>
<dbReference type="OrthoDB" id="9798835at2"/>
<dbReference type="SMART" id="SM00418">
    <property type="entry name" value="HTH_ARSR"/>
    <property type="match status" value="1"/>
</dbReference>
<feature type="domain" description="HTH arsR-type" evidence="4">
    <location>
        <begin position="1"/>
        <end position="90"/>
    </location>
</feature>
<dbReference type="PRINTS" id="PR00778">
    <property type="entry name" value="HTHARSR"/>
</dbReference>
<evidence type="ECO:0000259" key="4">
    <source>
        <dbReference type="PROSITE" id="PS50987"/>
    </source>
</evidence>
<evidence type="ECO:0000313" key="5">
    <source>
        <dbReference type="EMBL" id="TRW27394.1"/>
    </source>
</evidence>
<dbReference type="SUPFAM" id="SSF46785">
    <property type="entry name" value="Winged helix' DNA-binding domain"/>
    <property type="match status" value="1"/>
</dbReference>
<dbReference type="PROSITE" id="PS50987">
    <property type="entry name" value="HTH_ARSR_2"/>
    <property type="match status" value="1"/>
</dbReference>
<evidence type="ECO:0000256" key="2">
    <source>
        <dbReference type="ARBA" id="ARBA00023125"/>
    </source>
</evidence>
<keyword evidence="3" id="KW-0804">Transcription</keyword>
<keyword evidence="6" id="KW-1185">Reference proteome</keyword>
<dbReference type="GO" id="GO:0003700">
    <property type="term" value="F:DNA-binding transcription factor activity"/>
    <property type="evidence" value="ECO:0007669"/>
    <property type="project" value="InterPro"/>
</dbReference>
<dbReference type="AlphaFoldDB" id="A0A552VA99"/>
<protein>
    <submittedName>
        <fullName evidence="5">Helix-turn-helix transcriptional regulator</fullName>
    </submittedName>
</protein>
<dbReference type="InterPro" id="IPR051011">
    <property type="entry name" value="Metal_resp_trans_reg"/>
</dbReference>
<keyword evidence="2" id="KW-0238">DNA-binding</keyword>
<dbReference type="Proteomes" id="UP000320643">
    <property type="component" value="Unassembled WGS sequence"/>
</dbReference>
<dbReference type="InterPro" id="IPR011991">
    <property type="entry name" value="ArsR-like_HTH"/>
</dbReference>